<keyword evidence="3" id="KW-1185">Reference proteome</keyword>
<feature type="transmembrane region" description="Helical" evidence="1">
    <location>
        <begin position="30"/>
        <end position="54"/>
    </location>
</feature>
<reference evidence="2" key="1">
    <citation type="submission" date="2023-07" db="EMBL/GenBank/DDBJ databases">
        <title>draft genome sequence of fig (Ficus carica).</title>
        <authorList>
            <person name="Takahashi T."/>
            <person name="Nishimura K."/>
        </authorList>
    </citation>
    <scope>NUCLEOTIDE SEQUENCE</scope>
</reference>
<evidence type="ECO:0000256" key="1">
    <source>
        <dbReference type="SAM" id="Phobius"/>
    </source>
</evidence>
<evidence type="ECO:0000313" key="2">
    <source>
        <dbReference type="EMBL" id="GMN46926.1"/>
    </source>
</evidence>
<name>A0AA88ASZ7_FICCA</name>
<sequence length="55" mass="6003">MAPSRSPWRSGRLSIVADSSNRIFSREEQVLLGLAISLMFDTKAIVFFGGGVMVT</sequence>
<proteinExistence type="predicted"/>
<gene>
    <name evidence="2" type="ORF">TIFTF001_016108</name>
</gene>
<accession>A0AA88ASZ7</accession>
<comment type="caution">
    <text evidence="2">The sequence shown here is derived from an EMBL/GenBank/DDBJ whole genome shotgun (WGS) entry which is preliminary data.</text>
</comment>
<protein>
    <submittedName>
        <fullName evidence="2">Uncharacterized protein</fullName>
    </submittedName>
</protein>
<evidence type="ECO:0000313" key="3">
    <source>
        <dbReference type="Proteomes" id="UP001187192"/>
    </source>
</evidence>
<keyword evidence="1" id="KW-0812">Transmembrane</keyword>
<dbReference type="Proteomes" id="UP001187192">
    <property type="component" value="Unassembled WGS sequence"/>
</dbReference>
<dbReference type="AlphaFoldDB" id="A0AA88ASZ7"/>
<organism evidence="2 3">
    <name type="scientific">Ficus carica</name>
    <name type="common">Common fig</name>
    <dbReference type="NCBI Taxonomy" id="3494"/>
    <lineage>
        <taxon>Eukaryota</taxon>
        <taxon>Viridiplantae</taxon>
        <taxon>Streptophyta</taxon>
        <taxon>Embryophyta</taxon>
        <taxon>Tracheophyta</taxon>
        <taxon>Spermatophyta</taxon>
        <taxon>Magnoliopsida</taxon>
        <taxon>eudicotyledons</taxon>
        <taxon>Gunneridae</taxon>
        <taxon>Pentapetalae</taxon>
        <taxon>rosids</taxon>
        <taxon>fabids</taxon>
        <taxon>Rosales</taxon>
        <taxon>Moraceae</taxon>
        <taxon>Ficeae</taxon>
        <taxon>Ficus</taxon>
    </lineage>
</organism>
<keyword evidence="1" id="KW-0472">Membrane</keyword>
<keyword evidence="1" id="KW-1133">Transmembrane helix</keyword>
<dbReference type="EMBL" id="BTGU01000024">
    <property type="protein sequence ID" value="GMN46926.1"/>
    <property type="molecule type" value="Genomic_DNA"/>
</dbReference>